<gene>
    <name evidence="1" type="ORF">DHV22_02570</name>
</gene>
<organism evidence="1 2">
    <name type="scientific">Xanthomarina gelatinilytica</name>
    <dbReference type="NCBI Taxonomy" id="1137281"/>
    <lineage>
        <taxon>Bacteria</taxon>
        <taxon>Pseudomonadati</taxon>
        <taxon>Bacteroidota</taxon>
        <taxon>Flavobacteriia</taxon>
        <taxon>Flavobacteriales</taxon>
        <taxon>Flavobacteriaceae</taxon>
        <taxon>Xanthomarina</taxon>
    </lineage>
</organism>
<reference evidence="1 2" key="1">
    <citation type="journal article" date="2018" name="Nat. Biotechnol.">
        <title>A standardized bacterial taxonomy based on genome phylogeny substantially revises the tree of life.</title>
        <authorList>
            <person name="Parks D.H."/>
            <person name="Chuvochina M."/>
            <person name="Waite D.W."/>
            <person name="Rinke C."/>
            <person name="Skarshewski A."/>
            <person name="Chaumeil P.A."/>
            <person name="Hugenholtz P."/>
        </authorList>
    </citation>
    <scope>NUCLEOTIDE SEQUENCE [LARGE SCALE GENOMIC DNA]</scope>
    <source>
        <strain evidence="1">UBA10227</strain>
    </source>
</reference>
<evidence type="ECO:0000313" key="2">
    <source>
        <dbReference type="Proteomes" id="UP000263268"/>
    </source>
</evidence>
<name>A0A3D6BQS4_9FLAO</name>
<dbReference type="Proteomes" id="UP000263268">
    <property type="component" value="Unassembled WGS sequence"/>
</dbReference>
<accession>A0A3D6BQS4</accession>
<sequence>MKKKKQQTPKTERVLPTPEFLDKFDVEEKQTERAGERRMYVTNQLWIDTYYKKGIIDYSQHLTAQKLLSLFRRAGRHQKVTMTFAKEPVLKGAEKGLNLDEGAFSDYNKLRSLMGRNSFSICQDVVCFNLSAKEWAEKNRRNVKASAELFRISLDDLADAFKELKL</sequence>
<dbReference type="EMBL" id="DPRK01000037">
    <property type="protein sequence ID" value="HCY80549.1"/>
    <property type="molecule type" value="Genomic_DNA"/>
</dbReference>
<dbReference type="AlphaFoldDB" id="A0A3D6BQS4"/>
<evidence type="ECO:0000313" key="1">
    <source>
        <dbReference type="EMBL" id="HCY80549.1"/>
    </source>
</evidence>
<protein>
    <submittedName>
        <fullName evidence="1">Uncharacterized protein</fullName>
    </submittedName>
</protein>
<comment type="caution">
    <text evidence="1">The sequence shown here is derived from an EMBL/GenBank/DDBJ whole genome shotgun (WGS) entry which is preliminary data.</text>
</comment>
<proteinExistence type="predicted"/>